<protein>
    <submittedName>
        <fullName evidence="1">Bcl2</fullName>
    </submittedName>
</protein>
<name>A0A5H3CWZ2_9VIRU</name>
<reference evidence="1" key="1">
    <citation type="journal article" date="2019" name="J. ISSAAS">
        <title>Identification of 'Missing Link' Families of Small DNA Tumor Viruses.</title>
        <authorList>
            <person name="Welch N.L."/>
            <person name="Tisza M.J."/>
            <person name="Belford A."/>
            <person name="Pastrana D.V."/>
            <person name="Pang Y.-Y.S."/>
            <person name="Schiller J.T."/>
            <person name="An P."/>
            <person name="Cantalupo P.G."/>
            <person name="Pipas J.M."/>
            <person name="Koda S."/>
            <person name="Subramaniam K."/>
            <person name="Waltzek T.B."/>
            <person name="Bian C."/>
            <person name="Shi Q."/>
            <person name="Ruan Z."/>
            <person name="Ng T.F.-F."/>
            <person name="Starrett G.J."/>
            <person name="Buck C.B."/>
        </authorList>
    </citation>
    <scope>NUCLEOTIDE SEQUENCE</scope>
    <source>
        <strain evidence="1">5205</strain>
    </source>
</reference>
<dbReference type="InterPro" id="IPR036834">
    <property type="entry name" value="Bcl-2-like_sf"/>
</dbReference>
<proteinExistence type="predicted"/>
<dbReference type="SUPFAM" id="SSF56854">
    <property type="entry name" value="Bcl-2 inhibitors of programmed cell death"/>
    <property type="match status" value="1"/>
</dbReference>
<organism evidence="1 2">
    <name type="scientific">Branchiostoma lancelet adintovirus</name>
    <dbReference type="NCBI Taxonomy" id="2597807"/>
    <lineage>
        <taxon>Viruses</taxon>
        <taxon>Varidnaviria</taxon>
        <taxon>Bamfordvirae</taxon>
        <taxon>Preplasmiviricota</taxon>
        <taxon>Polisuviricotina</taxon>
        <taxon>Polintoviricetes</taxon>
        <taxon>Orthopolintovirales</taxon>
        <taxon>Adintoviridae</taxon>
    </lineage>
</organism>
<dbReference type="EMBL" id="BK010888">
    <property type="protein sequence ID" value="DAC80274.1"/>
    <property type="molecule type" value="Genomic_DNA"/>
</dbReference>
<evidence type="ECO:0000313" key="2">
    <source>
        <dbReference type="Proteomes" id="UP001236283"/>
    </source>
</evidence>
<dbReference type="Proteomes" id="UP001236283">
    <property type="component" value="Segment"/>
</dbReference>
<dbReference type="PROSITE" id="PS50062">
    <property type="entry name" value="BCL2_FAMILY"/>
    <property type="match status" value="1"/>
</dbReference>
<evidence type="ECO:0000313" key="1">
    <source>
        <dbReference type="EMBL" id="DAC80274.1"/>
    </source>
</evidence>
<sequence length="197" mass="22445">MWHTRRRGRSCRAASLLKGRLCMYRCVSMEVLKTQTEDIFRHLLHHRAPNVFPRNERRENRAIYRKVVQVSNDVTERKEWADLLCCFVSTTTTTNGASRLRALLENVLNEDGLSWGRVIIAMIFALDVNIKLHGSQTNQENAICSELAELMCAIAGRWLLRRGGWSGMIDAAEPSIFVAVVNLICRMWTAPVCVIVS</sequence>
<dbReference type="InterPro" id="IPR002475">
    <property type="entry name" value="Bcl2-like"/>
</dbReference>
<accession>A0A5H3CWZ2</accession>
<dbReference type="Gene3D" id="1.10.437.10">
    <property type="entry name" value="Blc2-like"/>
    <property type="match status" value="1"/>
</dbReference>